<gene>
    <name evidence="3" type="ORF">UV20_C0006G0013</name>
</gene>
<evidence type="ECO:0000313" key="4">
    <source>
        <dbReference type="Proteomes" id="UP000034837"/>
    </source>
</evidence>
<dbReference type="AlphaFoldDB" id="A0A0G1A6S8"/>
<name>A0A0G1A6S8_9BACT</name>
<dbReference type="Proteomes" id="UP000034837">
    <property type="component" value="Unassembled WGS sequence"/>
</dbReference>
<sequence length="308" mass="34741">MKNYYRIMLGQKSVYAKEAHDGNYIGAGWLPDIDLAGKFPDNWREFNKKFIPIYLEKNPDKKKVSAGLACGMLYTICKGILVGDIVMCPDGSGNYYIGEVTGEYEFVKGGTLPHRRAVRWFSRSVSREEMSESLRNSTGSIGTVSNISKYANEVEGFISGARPASIISTDETIEDPSIFALEKHLEDFLVQNWHHTELGKHYDIYEEDGEKVGQQYPSDTGPIDILAISKDKKELLVVELKKGRVSDVVVGQVQRYMGYVLEELAEDNQKVRGAIIAFEDDVKIHRALAVAPNIDFYTYKISFKLDKK</sequence>
<keyword evidence="1" id="KW-0238">DNA-binding</keyword>
<dbReference type="CDD" id="cd22341">
    <property type="entry name" value="NucS-like"/>
    <property type="match status" value="1"/>
</dbReference>
<dbReference type="GO" id="GO:0003677">
    <property type="term" value="F:DNA binding"/>
    <property type="evidence" value="ECO:0007669"/>
    <property type="project" value="UniProtKB-KW"/>
</dbReference>
<dbReference type="PATRIC" id="fig|1619039.3.peg.762"/>
<proteinExistence type="predicted"/>
<feature type="domain" description="Endonuclease NucS C-terminal" evidence="2">
    <location>
        <begin position="200"/>
        <end position="278"/>
    </location>
</feature>
<dbReference type="EMBL" id="LCDO01000006">
    <property type="protein sequence ID" value="KKS56730.1"/>
    <property type="molecule type" value="Genomic_DNA"/>
</dbReference>
<evidence type="ECO:0000259" key="2">
    <source>
        <dbReference type="Pfam" id="PF01939"/>
    </source>
</evidence>
<comment type="caution">
    <text evidence="3">The sequence shown here is derived from an EMBL/GenBank/DDBJ whole genome shotgun (WGS) entry which is preliminary data.</text>
</comment>
<dbReference type="InterPro" id="IPR048301">
    <property type="entry name" value="NucS_C"/>
</dbReference>
<evidence type="ECO:0000256" key="1">
    <source>
        <dbReference type="ARBA" id="ARBA00023125"/>
    </source>
</evidence>
<dbReference type="Pfam" id="PF01939">
    <property type="entry name" value="NucS_C"/>
    <property type="match status" value="1"/>
</dbReference>
<dbReference type="InterPro" id="IPR011856">
    <property type="entry name" value="tRNA_endonuc-like_dom_sf"/>
</dbReference>
<dbReference type="InterPro" id="IPR002793">
    <property type="entry name" value="Endonuclease_NucS"/>
</dbReference>
<organism evidence="3 4">
    <name type="scientific">Candidatus Magasanikbacteria bacterium GW2011_GWA2_42_32</name>
    <dbReference type="NCBI Taxonomy" id="1619039"/>
    <lineage>
        <taxon>Bacteria</taxon>
        <taxon>Candidatus Magasanikiibacteriota</taxon>
    </lineage>
</organism>
<dbReference type="GO" id="GO:0004519">
    <property type="term" value="F:endonuclease activity"/>
    <property type="evidence" value="ECO:0007669"/>
    <property type="project" value="InterPro"/>
</dbReference>
<reference evidence="3 4" key="1">
    <citation type="journal article" date="2015" name="Nature">
        <title>rRNA introns, odd ribosomes, and small enigmatic genomes across a large radiation of phyla.</title>
        <authorList>
            <person name="Brown C.T."/>
            <person name="Hug L.A."/>
            <person name="Thomas B.C."/>
            <person name="Sharon I."/>
            <person name="Castelle C.J."/>
            <person name="Singh A."/>
            <person name="Wilkins M.J."/>
            <person name="Williams K.H."/>
            <person name="Banfield J.F."/>
        </authorList>
    </citation>
    <scope>NUCLEOTIDE SEQUENCE [LARGE SCALE GENOMIC DNA]</scope>
</reference>
<dbReference type="Gene3D" id="3.40.1350.10">
    <property type="match status" value="1"/>
</dbReference>
<accession>A0A0G1A6S8</accession>
<protein>
    <recommendedName>
        <fullName evidence="2">Endonuclease NucS C-terminal domain-containing protein</fullName>
    </recommendedName>
</protein>
<evidence type="ECO:0000313" key="3">
    <source>
        <dbReference type="EMBL" id="KKS56730.1"/>
    </source>
</evidence>